<dbReference type="EMBL" id="LR593887">
    <property type="protein sequence ID" value="VTR97288.1"/>
    <property type="molecule type" value="Genomic_DNA"/>
</dbReference>
<dbReference type="Proteomes" id="UP000464378">
    <property type="component" value="Chromosome"/>
</dbReference>
<evidence type="ECO:0000313" key="3">
    <source>
        <dbReference type="EMBL" id="VIP00935.1"/>
    </source>
</evidence>
<dbReference type="Pfam" id="PF00581">
    <property type="entry name" value="Rhodanese"/>
    <property type="match status" value="1"/>
</dbReference>
<dbReference type="EMBL" id="LR586016">
    <property type="protein sequence ID" value="VIP00935.1"/>
    <property type="molecule type" value="Genomic_DNA"/>
</dbReference>
<sequence>MMRLMLGMGLLALLGLATGIAPLTAAEHTKDSLETVKANLKSGKAVLVDVREPAEWEDGHIKDAKHLPSSQLRTQAKLLELTKQLPKDKILYLHCAFGARCLKVAELLEKQGFDARALKTGYDDLITAGFEVAK</sequence>
<dbReference type="PANTHER" id="PTHR43031">
    <property type="entry name" value="FAD-DEPENDENT OXIDOREDUCTASE"/>
    <property type="match status" value="1"/>
</dbReference>
<dbReference type="CDD" id="cd00158">
    <property type="entry name" value="RHOD"/>
    <property type="match status" value="1"/>
</dbReference>
<dbReference type="PROSITE" id="PS50206">
    <property type="entry name" value="RHODANESE_3"/>
    <property type="match status" value="1"/>
</dbReference>
<dbReference type="SMART" id="SM00450">
    <property type="entry name" value="RHOD"/>
    <property type="match status" value="1"/>
</dbReference>
<protein>
    <recommendedName>
        <fullName evidence="2">Rhodanese domain-containing protein</fullName>
    </recommendedName>
</protein>
<evidence type="ECO:0000256" key="1">
    <source>
        <dbReference type="SAM" id="SignalP"/>
    </source>
</evidence>
<organism evidence="3">
    <name type="scientific">Tuwongella immobilis</name>
    <dbReference type="NCBI Taxonomy" id="692036"/>
    <lineage>
        <taxon>Bacteria</taxon>
        <taxon>Pseudomonadati</taxon>
        <taxon>Planctomycetota</taxon>
        <taxon>Planctomycetia</taxon>
        <taxon>Gemmatales</taxon>
        <taxon>Gemmataceae</taxon>
        <taxon>Tuwongella</taxon>
    </lineage>
</organism>
<keyword evidence="1" id="KW-0732">Signal</keyword>
<feature type="chain" id="PRO_5033534722" description="Rhodanese domain-containing protein" evidence="1">
    <location>
        <begin position="26"/>
        <end position="134"/>
    </location>
</feature>
<gene>
    <name evidence="3" type="ORF">GMBLW1_30250</name>
</gene>
<dbReference type="AlphaFoldDB" id="A0A6C2YIN0"/>
<feature type="domain" description="Rhodanese" evidence="2">
    <location>
        <begin position="41"/>
        <end position="134"/>
    </location>
</feature>
<dbReference type="InParanoid" id="A0A6C2YIN0"/>
<dbReference type="InterPro" id="IPR036873">
    <property type="entry name" value="Rhodanese-like_dom_sf"/>
</dbReference>
<evidence type="ECO:0000313" key="4">
    <source>
        <dbReference type="Proteomes" id="UP000464378"/>
    </source>
</evidence>
<keyword evidence="4" id="KW-1185">Reference proteome</keyword>
<evidence type="ECO:0000259" key="2">
    <source>
        <dbReference type="PROSITE" id="PS50206"/>
    </source>
</evidence>
<accession>A0A6C2YIN0</accession>
<proteinExistence type="predicted"/>
<feature type="signal peptide" evidence="1">
    <location>
        <begin position="1"/>
        <end position="25"/>
    </location>
</feature>
<dbReference type="RefSeq" id="WP_232055898.1">
    <property type="nucleotide sequence ID" value="NZ_LR593887.1"/>
</dbReference>
<reference evidence="3" key="1">
    <citation type="submission" date="2019-04" db="EMBL/GenBank/DDBJ databases">
        <authorList>
            <consortium name="Science for Life Laboratories"/>
        </authorList>
    </citation>
    <scope>NUCLEOTIDE SEQUENCE</scope>
    <source>
        <strain evidence="3">MBLW1</strain>
    </source>
</reference>
<dbReference type="InterPro" id="IPR001763">
    <property type="entry name" value="Rhodanese-like_dom"/>
</dbReference>
<dbReference type="PANTHER" id="PTHR43031:SF1">
    <property type="entry name" value="PYRIDINE NUCLEOTIDE-DISULPHIDE OXIDOREDUCTASE"/>
    <property type="match status" value="1"/>
</dbReference>
<name>A0A6C2YIN0_9BACT</name>
<dbReference type="InterPro" id="IPR050229">
    <property type="entry name" value="GlpE_sulfurtransferase"/>
</dbReference>
<dbReference type="SUPFAM" id="SSF52821">
    <property type="entry name" value="Rhodanese/Cell cycle control phosphatase"/>
    <property type="match status" value="1"/>
</dbReference>
<dbReference type="Gene3D" id="3.40.250.10">
    <property type="entry name" value="Rhodanese-like domain"/>
    <property type="match status" value="1"/>
</dbReference>
<dbReference type="KEGG" id="tim:GMBLW1_30250"/>